<protein>
    <submittedName>
        <fullName evidence="3">Uncharacterized iron-regulated membrane protein Iron-uptake factor PiuB</fullName>
    </submittedName>
</protein>
<dbReference type="AlphaFoldDB" id="N1MM79"/>
<sequence>MRALLVILHRYVGLAIAGFLVVAGLTGSIVAFQSELDAWLNPGLFHIERTGQPLPPSRLAKAIERADPAIEIFTLVLPSEPGESAQAFVGSRGGDTALDYDQLFVDPGTGAILGKRMNGAFGLDRLHLIPFLYRLHYSLTMPGNWGVWLMGGVALAWMLDCFVGFVLTLPRGRPFWKKWKLAWTIKRGAGPYRLNLDLHRACGLWLWAILFLLALFGVSLNLNSELFRPVLSALLPTSLRIWDQPAPRTAPPMTLDWNSALEKAKGEAAHRHWDQPVAMIYAARAQGFYGIRFGRLHQAGFGASTIFVSAADGHILSVEEAGAGKAGDVIAGLMLPVHSGQVAGLPGRIFICVTGLVVAMLSITGVYIWWKKRAPRSSRQRTNRRSSSIAQIGVPDAAQ</sequence>
<evidence type="ECO:0000256" key="1">
    <source>
        <dbReference type="SAM" id="MobiDB-lite"/>
    </source>
</evidence>
<dbReference type="RefSeq" id="WP_006951919.1">
    <property type="nucleotide sequence ID" value="NZ_CAVK010000053.1"/>
</dbReference>
<feature type="transmembrane region" description="Helical" evidence="2">
    <location>
        <begin position="202"/>
        <end position="222"/>
    </location>
</feature>
<keyword evidence="2" id="KW-1133">Transmembrane helix</keyword>
<name>N1MM79_9SPHN</name>
<dbReference type="PANTHER" id="PTHR34219:SF5">
    <property type="entry name" value="BLR4505 PROTEIN"/>
    <property type="match status" value="1"/>
</dbReference>
<keyword evidence="2" id="KW-0812">Transmembrane</keyword>
<dbReference type="EMBL" id="CAVK010000053">
    <property type="protein sequence ID" value="CCW16687.1"/>
    <property type="molecule type" value="Genomic_DNA"/>
</dbReference>
<feature type="transmembrane region" description="Helical" evidence="2">
    <location>
        <begin position="348"/>
        <end position="370"/>
    </location>
</feature>
<dbReference type="Pfam" id="PF03929">
    <property type="entry name" value="PepSY_TM"/>
    <property type="match status" value="1"/>
</dbReference>
<gene>
    <name evidence="3" type="ORF">EBBID32_10250</name>
</gene>
<feature type="transmembrane region" description="Helical" evidence="2">
    <location>
        <begin position="12"/>
        <end position="32"/>
    </location>
</feature>
<reference evidence="3 4" key="1">
    <citation type="submission" date="2013-03" db="EMBL/GenBank/DDBJ databases">
        <authorList>
            <person name="Le V."/>
        </authorList>
    </citation>
    <scope>NUCLEOTIDE SEQUENCE [LARGE SCALE GENOMIC DNA]</scope>
    <source>
        <strain evidence="3 4">BiD32</strain>
    </source>
</reference>
<feature type="transmembrane region" description="Helical" evidence="2">
    <location>
        <begin position="145"/>
        <end position="169"/>
    </location>
</feature>
<reference evidence="4" key="2">
    <citation type="submission" date="2013-04" db="EMBL/GenBank/DDBJ databases">
        <title>Bisphenol A degrading Sphingobium sp. strain BiD32.</title>
        <authorList>
            <person name="Nielsen J.L."/>
            <person name="Zhou N.A."/>
            <person name="Kjeldal H."/>
        </authorList>
    </citation>
    <scope>NUCLEOTIDE SEQUENCE [LARGE SCALE GENOMIC DNA]</scope>
    <source>
        <strain evidence="4">BiD32</strain>
    </source>
</reference>
<organism evidence="3 4">
    <name type="scientific">Sphingobium indicum BiD32</name>
    <dbReference type="NCBI Taxonomy" id="1301087"/>
    <lineage>
        <taxon>Bacteria</taxon>
        <taxon>Pseudomonadati</taxon>
        <taxon>Pseudomonadota</taxon>
        <taxon>Alphaproteobacteria</taxon>
        <taxon>Sphingomonadales</taxon>
        <taxon>Sphingomonadaceae</taxon>
        <taxon>Sphingobium</taxon>
    </lineage>
</organism>
<dbReference type="PANTHER" id="PTHR34219">
    <property type="entry name" value="IRON-REGULATED INNER MEMBRANE PROTEIN-RELATED"/>
    <property type="match status" value="1"/>
</dbReference>
<comment type="caution">
    <text evidence="3">The sequence shown here is derived from an EMBL/GenBank/DDBJ whole genome shotgun (WGS) entry which is preliminary data.</text>
</comment>
<evidence type="ECO:0000313" key="4">
    <source>
        <dbReference type="Proteomes" id="UP000013201"/>
    </source>
</evidence>
<keyword evidence="4" id="KW-1185">Reference proteome</keyword>
<keyword evidence="2" id="KW-0472">Membrane</keyword>
<feature type="region of interest" description="Disordered" evidence="1">
    <location>
        <begin position="379"/>
        <end position="399"/>
    </location>
</feature>
<accession>N1MM79</accession>
<evidence type="ECO:0000256" key="2">
    <source>
        <dbReference type="SAM" id="Phobius"/>
    </source>
</evidence>
<proteinExistence type="predicted"/>
<dbReference type="InterPro" id="IPR005625">
    <property type="entry name" value="PepSY-ass_TM"/>
</dbReference>
<dbReference type="OrthoDB" id="7626573at2"/>
<evidence type="ECO:0000313" key="3">
    <source>
        <dbReference type="EMBL" id="CCW16687.1"/>
    </source>
</evidence>
<dbReference type="Proteomes" id="UP000013201">
    <property type="component" value="Unassembled WGS sequence"/>
</dbReference>